<keyword evidence="2" id="KW-1185">Reference proteome</keyword>
<organism evidence="1 2">
    <name type="scientific">Saccharothrix lopnurensis</name>
    <dbReference type="NCBI Taxonomy" id="1670621"/>
    <lineage>
        <taxon>Bacteria</taxon>
        <taxon>Bacillati</taxon>
        <taxon>Actinomycetota</taxon>
        <taxon>Actinomycetes</taxon>
        <taxon>Pseudonocardiales</taxon>
        <taxon>Pseudonocardiaceae</taxon>
        <taxon>Saccharothrix</taxon>
    </lineage>
</organism>
<dbReference type="EMBL" id="JBHSQO010000004">
    <property type="protein sequence ID" value="MFC6088781.1"/>
    <property type="molecule type" value="Genomic_DNA"/>
</dbReference>
<dbReference type="InterPro" id="IPR025680">
    <property type="entry name" value="DddI"/>
</dbReference>
<dbReference type="Pfam" id="PF14430">
    <property type="entry name" value="Imm1"/>
    <property type="match status" value="1"/>
</dbReference>
<dbReference type="RefSeq" id="WP_380633561.1">
    <property type="nucleotide sequence ID" value="NZ_JBHSQO010000004.1"/>
</dbReference>
<name>A0ABW1P0L4_9PSEU</name>
<protein>
    <submittedName>
        <fullName evidence="1">Imm1 family immunity protein</fullName>
    </submittedName>
</protein>
<sequence length="71" mass="7766">MAQGLNVYYDDGHADNPVVITEPVIYYYVTADTEFPPDSEVPVADVEAAVVDYLTTGHRPGSVVRQSTHVL</sequence>
<evidence type="ECO:0000313" key="1">
    <source>
        <dbReference type="EMBL" id="MFC6088781.1"/>
    </source>
</evidence>
<gene>
    <name evidence="1" type="ORF">ACFP3R_05805</name>
</gene>
<evidence type="ECO:0000313" key="2">
    <source>
        <dbReference type="Proteomes" id="UP001596220"/>
    </source>
</evidence>
<proteinExistence type="predicted"/>
<accession>A0ABW1P0L4</accession>
<dbReference type="Proteomes" id="UP001596220">
    <property type="component" value="Unassembled WGS sequence"/>
</dbReference>
<reference evidence="2" key="1">
    <citation type="journal article" date="2019" name="Int. J. Syst. Evol. Microbiol.">
        <title>The Global Catalogue of Microorganisms (GCM) 10K type strain sequencing project: providing services to taxonomists for standard genome sequencing and annotation.</title>
        <authorList>
            <consortium name="The Broad Institute Genomics Platform"/>
            <consortium name="The Broad Institute Genome Sequencing Center for Infectious Disease"/>
            <person name="Wu L."/>
            <person name="Ma J."/>
        </authorList>
    </citation>
    <scope>NUCLEOTIDE SEQUENCE [LARGE SCALE GENOMIC DNA]</scope>
    <source>
        <strain evidence="2">CGMCC 4.7246</strain>
    </source>
</reference>
<comment type="caution">
    <text evidence="1">The sequence shown here is derived from an EMBL/GenBank/DDBJ whole genome shotgun (WGS) entry which is preliminary data.</text>
</comment>